<keyword evidence="3" id="KW-1185">Reference proteome</keyword>
<dbReference type="VEuPathDB" id="ToxoDB:ENH_00017120"/>
<evidence type="ECO:0000313" key="2">
    <source>
        <dbReference type="EMBL" id="CDJ66223.1"/>
    </source>
</evidence>
<sequence length="52" mass="5481">MRGLILGVVTVLRAVARGGVEAENAAAEELGLLKIRDPSIETTDPRVSSDAY</sequence>
<gene>
    <name evidence="2" type="ORF">ENH_00017120</name>
</gene>
<dbReference type="GeneID" id="25471888"/>
<dbReference type="AlphaFoldDB" id="U6MT04"/>
<reference evidence="2" key="2">
    <citation type="submission" date="2013-10" db="EMBL/GenBank/DDBJ databases">
        <authorList>
            <person name="Aslett M."/>
        </authorList>
    </citation>
    <scope>NUCLEOTIDE SEQUENCE [LARGE SCALE GENOMIC DNA]</scope>
    <source>
        <strain evidence="2">Houghton</strain>
    </source>
</reference>
<feature type="signal peptide" evidence="1">
    <location>
        <begin position="1"/>
        <end position="22"/>
    </location>
</feature>
<proteinExistence type="predicted"/>
<organism evidence="2 3">
    <name type="scientific">Eimeria necatrix</name>
    <dbReference type="NCBI Taxonomy" id="51315"/>
    <lineage>
        <taxon>Eukaryota</taxon>
        <taxon>Sar</taxon>
        <taxon>Alveolata</taxon>
        <taxon>Apicomplexa</taxon>
        <taxon>Conoidasida</taxon>
        <taxon>Coccidia</taxon>
        <taxon>Eucoccidiorida</taxon>
        <taxon>Eimeriorina</taxon>
        <taxon>Eimeriidae</taxon>
        <taxon>Eimeria</taxon>
    </lineage>
</organism>
<evidence type="ECO:0000313" key="3">
    <source>
        <dbReference type="Proteomes" id="UP000030754"/>
    </source>
</evidence>
<name>U6MT04_9EIME</name>
<dbReference type="EMBL" id="HG723484">
    <property type="protein sequence ID" value="CDJ66223.1"/>
    <property type="molecule type" value="Genomic_DNA"/>
</dbReference>
<feature type="chain" id="PRO_5004676803" evidence="1">
    <location>
        <begin position="23"/>
        <end position="52"/>
    </location>
</feature>
<reference evidence="2" key="1">
    <citation type="submission" date="2013-10" db="EMBL/GenBank/DDBJ databases">
        <title>Genomic analysis of the causative agents of coccidiosis in chickens.</title>
        <authorList>
            <person name="Reid A.J."/>
            <person name="Blake D."/>
            <person name="Billington K."/>
            <person name="Browne H."/>
            <person name="Dunn M."/>
            <person name="Hung S."/>
            <person name="Kawahara F."/>
            <person name="Miranda-Saavedra D."/>
            <person name="Mourier T."/>
            <person name="Nagra H."/>
            <person name="Otto T.D."/>
            <person name="Rawlings N."/>
            <person name="Sanchez A."/>
            <person name="Sanders M."/>
            <person name="Subramaniam C."/>
            <person name="Tay Y."/>
            <person name="Dear P."/>
            <person name="Doerig C."/>
            <person name="Gruber A."/>
            <person name="Parkinson J."/>
            <person name="Shirley M."/>
            <person name="Wan K.L."/>
            <person name="Berriman M."/>
            <person name="Tomley F."/>
            <person name="Pain A."/>
        </authorList>
    </citation>
    <scope>NUCLEOTIDE SEQUENCE [LARGE SCALE GENOMIC DNA]</scope>
    <source>
        <strain evidence="2">Houghton</strain>
    </source>
</reference>
<dbReference type="Proteomes" id="UP000030754">
    <property type="component" value="Unassembled WGS sequence"/>
</dbReference>
<keyword evidence="1" id="KW-0732">Signal</keyword>
<evidence type="ECO:0000256" key="1">
    <source>
        <dbReference type="SAM" id="SignalP"/>
    </source>
</evidence>
<protein>
    <submittedName>
        <fullName evidence="2">Uncharacterized protein</fullName>
    </submittedName>
</protein>
<accession>U6MT04</accession>
<dbReference type="RefSeq" id="XP_013434690.1">
    <property type="nucleotide sequence ID" value="XM_013579236.1"/>
</dbReference>